<feature type="transmembrane region" description="Helical" evidence="1">
    <location>
        <begin position="233"/>
        <end position="256"/>
    </location>
</feature>
<dbReference type="EMBL" id="LDJJ01000017">
    <property type="protein sequence ID" value="KRG69440.1"/>
    <property type="molecule type" value="Genomic_DNA"/>
</dbReference>
<keyword evidence="1" id="KW-0472">Membrane</keyword>
<accession>A0A0R0CIW0</accession>
<dbReference type="InterPro" id="IPR022134">
    <property type="entry name" value="DUF3667"/>
</dbReference>
<proteinExistence type="predicted"/>
<comment type="caution">
    <text evidence="2">The sequence shown here is derived from an EMBL/GenBank/DDBJ whole genome shotgun (WGS) entry which is preliminary data.</text>
</comment>
<evidence type="ECO:0008006" key="4">
    <source>
        <dbReference type="Google" id="ProtNLM"/>
    </source>
</evidence>
<feature type="transmembrane region" description="Helical" evidence="1">
    <location>
        <begin position="201"/>
        <end position="221"/>
    </location>
</feature>
<feature type="transmembrane region" description="Helical" evidence="1">
    <location>
        <begin position="84"/>
        <end position="101"/>
    </location>
</feature>
<feature type="transmembrane region" description="Helical" evidence="1">
    <location>
        <begin position="143"/>
        <end position="162"/>
    </location>
</feature>
<name>A0A0R0CIW0_9GAMM</name>
<keyword evidence="1" id="KW-1133">Transmembrane helix</keyword>
<evidence type="ECO:0000313" key="3">
    <source>
        <dbReference type="Proteomes" id="UP000051863"/>
    </source>
</evidence>
<dbReference type="AlphaFoldDB" id="A0A0R0CIW0"/>
<organism evidence="2 3">
    <name type="scientific">Stenotrophomonas terrae</name>
    <dbReference type="NCBI Taxonomy" id="405446"/>
    <lineage>
        <taxon>Bacteria</taxon>
        <taxon>Pseudomonadati</taxon>
        <taxon>Pseudomonadota</taxon>
        <taxon>Gammaproteobacteria</taxon>
        <taxon>Lysobacterales</taxon>
        <taxon>Lysobacteraceae</taxon>
        <taxon>Stenotrophomonas</taxon>
    </lineage>
</organism>
<keyword evidence="1" id="KW-0812">Transmembrane</keyword>
<feature type="transmembrane region" description="Helical" evidence="1">
    <location>
        <begin position="174"/>
        <end position="195"/>
    </location>
</feature>
<dbReference type="PATRIC" id="fig|405446.3.peg.567"/>
<sequence>MHVNTSCINCDRAVSVADQKYCPGCGQPTPAHRIDWHFLGHELEHSVLHMDRGILYSLKNVMLRPGQLLRDYIEGRRGNQVKPLLLITMMAAAVVLLNRLITGGSMMDSGVSEALVAGQTMPAELLRFLAASRSVSAWIDSHFAAFTLMLLPIEALVFWQVFRRYSQLNYPEWLVMTTLLTVQVFVIWSVLVLLYRWLSQAQLVAALLGMIYNAFSLVHFFQDRPVWSTLWRTAVALAVFSLISSAAVMAAALVVMRVA</sequence>
<dbReference type="Pfam" id="PF12412">
    <property type="entry name" value="DUF3667"/>
    <property type="match status" value="1"/>
</dbReference>
<protein>
    <recommendedName>
        <fullName evidence="4">DUF3667 domain-containing protein</fullName>
    </recommendedName>
</protein>
<evidence type="ECO:0000313" key="2">
    <source>
        <dbReference type="EMBL" id="KRG69440.1"/>
    </source>
</evidence>
<dbReference type="Proteomes" id="UP000051863">
    <property type="component" value="Unassembled WGS sequence"/>
</dbReference>
<evidence type="ECO:0000256" key="1">
    <source>
        <dbReference type="SAM" id="Phobius"/>
    </source>
</evidence>
<keyword evidence="3" id="KW-1185">Reference proteome</keyword>
<gene>
    <name evidence="2" type="ORF">ABB27_06190</name>
</gene>
<reference evidence="2 3" key="1">
    <citation type="submission" date="2015-05" db="EMBL/GenBank/DDBJ databases">
        <title>Genome sequencing and analysis of members of genus Stenotrophomonas.</title>
        <authorList>
            <person name="Patil P.P."/>
            <person name="Midha S."/>
            <person name="Patil P.B."/>
        </authorList>
    </citation>
    <scope>NUCLEOTIDE SEQUENCE [LARGE SCALE GENOMIC DNA]</scope>
    <source>
        <strain evidence="2 3">DSM 18941</strain>
    </source>
</reference>